<dbReference type="Pfam" id="PF25583">
    <property type="entry name" value="WCX"/>
    <property type="match status" value="1"/>
</dbReference>
<dbReference type="InterPro" id="IPR051534">
    <property type="entry name" value="CBASS_pafABC_assoc_protein"/>
</dbReference>
<evidence type="ECO:0000259" key="4">
    <source>
        <dbReference type="PROSITE" id="PS51000"/>
    </source>
</evidence>
<protein>
    <submittedName>
        <fullName evidence="5">Transcriptional regulator</fullName>
    </submittedName>
</protein>
<reference evidence="6" key="1">
    <citation type="submission" date="2015-08" db="EMBL/GenBank/DDBJ databases">
        <title>Genome sequencing project for genomic taxonomy and phylogenomics of Bacillus-like bacteria.</title>
        <authorList>
            <person name="Liu B."/>
            <person name="Wang J."/>
            <person name="Zhu Y."/>
            <person name="Liu G."/>
            <person name="Chen Q."/>
            <person name="Chen Z."/>
            <person name="Lan J."/>
            <person name="Che J."/>
            <person name="Ge C."/>
            <person name="Shi H."/>
            <person name="Pan Z."/>
            <person name="Liu X."/>
        </authorList>
    </citation>
    <scope>NUCLEOTIDE SEQUENCE [LARGE SCALE GENOMIC DNA]</scope>
    <source>
        <strain evidence="6">FJAT-4402</strain>
    </source>
</reference>
<dbReference type="InterPro" id="IPR018356">
    <property type="entry name" value="Tscrpt_reg_HTH_DeoR_CS"/>
</dbReference>
<dbReference type="RefSeq" id="WP_053602077.1">
    <property type="nucleotide sequence ID" value="NZ_CP012600.1"/>
</dbReference>
<proteinExistence type="predicted"/>
<dbReference type="PROSITE" id="PS52050">
    <property type="entry name" value="WYL"/>
    <property type="match status" value="1"/>
</dbReference>
<dbReference type="STRING" id="1441095.AM592_01095"/>
<dbReference type="AlphaFoldDB" id="A0A0M3R8V7"/>
<dbReference type="PROSITE" id="PS00894">
    <property type="entry name" value="HTH_DEOR_1"/>
    <property type="match status" value="1"/>
</dbReference>
<dbReference type="Pfam" id="PF08279">
    <property type="entry name" value="HTH_11"/>
    <property type="match status" value="1"/>
</dbReference>
<dbReference type="InterPro" id="IPR036390">
    <property type="entry name" value="WH_DNA-bd_sf"/>
</dbReference>
<dbReference type="GO" id="GO:0003700">
    <property type="term" value="F:DNA-binding transcription factor activity"/>
    <property type="evidence" value="ECO:0007669"/>
    <property type="project" value="InterPro"/>
</dbReference>
<evidence type="ECO:0000313" key="5">
    <source>
        <dbReference type="EMBL" id="ALC80352.1"/>
    </source>
</evidence>
<dbReference type="PIRSF" id="PIRSF016838">
    <property type="entry name" value="PafC"/>
    <property type="match status" value="1"/>
</dbReference>
<dbReference type="PANTHER" id="PTHR34580">
    <property type="match status" value="1"/>
</dbReference>
<dbReference type="GO" id="GO:0003677">
    <property type="term" value="F:DNA binding"/>
    <property type="evidence" value="ECO:0007669"/>
    <property type="project" value="UniProtKB-KW"/>
</dbReference>
<feature type="domain" description="HTH deoR-type" evidence="4">
    <location>
        <begin position="2"/>
        <end position="57"/>
    </location>
</feature>
<keyword evidence="2" id="KW-0238">DNA-binding</keyword>
<organism evidence="5 6">
    <name type="scientific">Bacillus gobiensis</name>
    <dbReference type="NCBI Taxonomy" id="1441095"/>
    <lineage>
        <taxon>Bacteria</taxon>
        <taxon>Bacillati</taxon>
        <taxon>Bacillota</taxon>
        <taxon>Bacilli</taxon>
        <taxon>Bacillales</taxon>
        <taxon>Bacillaceae</taxon>
        <taxon>Bacillus</taxon>
    </lineage>
</organism>
<dbReference type="Proteomes" id="UP000067625">
    <property type="component" value="Chromosome"/>
</dbReference>
<keyword evidence="6" id="KW-1185">Reference proteome</keyword>
<sequence>MRGDRLISIILNLQNKGRLTTKELAEQLEVSERTIHRDMEALSRSGIPVVADRGKRGGWRLLDNYETKLTGLKETEIGALFIGPSLHLLHDLGLANSSKEARNKLIASLPSIYREYAKSVWERIYIDNSTWKDKKEKVDSFEILKEAIWNDNQLKILHRKPDGEIKESNVNPLGLVAKGSVWYLIASRSGVIRSYRASRIMSATPLQETFIRPIEFNLADYWEESKKEFIEKLPSYQVEAEAAPSIIPRLRFTGRFIQSIEVEELSISAWKKIAFTFDTEEEAAAYLLGYGDQIKVNKPKQLQEKIRKMAEAVVELYEEIKTDN</sequence>
<evidence type="ECO:0000313" key="6">
    <source>
        <dbReference type="Proteomes" id="UP000067625"/>
    </source>
</evidence>
<dbReference type="InterPro" id="IPR001034">
    <property type="entry name" value="DeoR_HTH"/>
</dbReference>
<evidence type="ECO:0000256" key="2">
    <source>
        <dbReference type="ARBA" id="ARBA00023125"/>
    </source>
</evidence>
<dbReference type="Pfam" id="PF13280">
    <property type="entry name" value="WYL"/>
    <property type="match status" value="1"/>
</dbReference>
<dbReference type="InterPro" id="IPR036388">
    <property type="entry name" value="WH-like_DNA-bd_sf"/>
</dbReference>
<dbReference type="SUPFAM" id="SSF46785">
    <property type="entry name" value="Winged helix' DNA-binding domain"/>
    <property type="match status" value="1"/>
</dbReference>
<dbReference type="PATRIC" id="fig|1441095.3.peg.245"/>
<dbReference type="EMBL" id="CP012600">
    <property type="protein sequence ID" value="ALC80352.1"/>
    <property type="molecule type" value="Genomic_DNA"/>
</dbReference>
<name>A0A0M3R8V7_9BACI</name>
<dbReference type="InterPro" id="IPR028349">
    <property type="entry name" value="PafC-like"/>
</dbReference>
<dbReference type="InterPro" id="IPR026881">
    <property type="entry name" value="WYL_dom"/>
</dbReference>
<reference evidence="5 6" key="2">
    <citation type="journal article" date="2016" name="Int. J. Syst. Evol. Microbiol.">
        <title>Bacillus gobiensis sp. nov., isolated from a soil sample.</title>
        <authorList>
            <person name="Liu B."/>
            <person name="Liu G.H."/>
            <person name="Cetin S."/>
            <person name="Schumann P."/>
            <person name="Pan Z.Z."/>
            <person name="Chen Q.Q."/>
        </authorList>
    </citation>
    <scope>NUCLEOTIDE SEQUENCE [LARGE SCALE GENOMIC DNA]</scope>
    <source>
        <strain evidence="5 6">FJAT-4402</strain>
    </source>
</reference>
<dbReference type="OrthoDB" id="9815009at2"/>
<gene>
    <name evidence="5" type="ORF">AM592_01095</name>
</gene>
<dbReference type="Gene3D" id="1.10.10.10">
    <property type="entry name" value="Winged helix-like DNA-binding domain superfamily/Winged helix DNA-binding domain"/>
    <property type="match status" value="1"/>
</dbReference>
<evidence type="ECO:0000256" key="1">
    <source>
        <dbReference type="ARBA" id="ARBA00023015"/>
    </source>
</evidence>
<evidence type="ECO:0000256" key="3">
    <source>
        <dbReference type="ARBA" id="ARBA00023163"/>
    </source>
</evidence>
<keyword evidence="1" id="KW-0805">Transcription regulation</keyword>
<dbReference type="InterPro" id="IPR013196">
    <property type="entry name" value="HTH_11"/>
</dbReference>
<dbReference type="PANTHER" id="PTHR34580:SF1">
    <property type="entry name" value="PROTEIN PAFC"/>
    <property type="match status" value="1"/>
</dbReference>
<keyword evidence="3" id="KW-0804">Transcription</keyword>
<dbReference type="PROSITE" id="PS51000">
    <property type="entry name" value="HTH_DEOR_2"/>
    <property type="match status" value="1"/>
</dbReference>
<dbReference type="InterPro" id="IPR057727">
    <property type="entry name" value="WCX_dom"/>
</dbReference>
<accession>A0A0M3R8V7</accession>